<dbReference type="GO" id="GO:0005634">
    <property type="term" value="C:nucleus"/>
    <property type="evidence" value="ECO:0007669"/>
    <property type="project" value="UniProtKB-SubCell"/>
</dbReference>
<dbReference type="GO" id="GO:0000981">
    <property type="term" value="F:DNA-binding transcription factor activity, RNA polymerase II-specific"/>
    <property type="evidence" value="ECO:0007669"/>
    <property type="project" value="InterPro"/>
</dbReference>
<keyword evidence="5" id="KW-0539">Nucleus</keyword>
<evidence type="ECO:0000256" key="1">
    <source>
        <dbReference type="ARBA" id="ARBA00004123"/>
    </source>
</evidence>
<keyword evidence="6" id="KW-0175">Coiled coil</keyword>
<dbReference type="OrthoDB" id="39175at2759"/>
<evidence type="ECO:0000256" key="7">
    <source>
        <dbReference type="SAM" id="MobiDB-lite"/>
    </source>
</evidence>
<comment type="subcellular location">
    <subcellularLocation>
        <location evidence="1">Nucleus</location>
    </subcellularLocation>
</comment>
<dbReference type="Gene3D" id="4.10.240.10">
    <property type="entry name" value="Zn(2)-C6 fungal-type DNA-binding domain"/>
    <property type="match status" value="1"/>
</dbReference>
<dbReference type="Pfam" id="PF00172">
    <property type="entry name" value="Zn_clus"/>
    <property type="match status" value="1"/>
</dbReference>
<dbReference type="InterPro" id="IPR001138">
    <property type="entry name" value="Zn2Cys6_DnaBD"/>
</dbReference>
<reference evidence="9 10" key="1">
    <citation type="submission" date="2016-07" db="EMBL/GenBank/DDBJ databases">
        <title>Pervasive Adenine N6-methylation of Active Genes in Fungi.</title>
        <authorList>
            <consortium name="DOE Joint Genome Institute"/>
            <person name="Mondo S.J."/>
            <person name="Dannebaum R.O."/>
            <person name="Kuo R.C."/>
            <person name="Labutti K."/>
            <person name="Haridas S."/>
            <person name="Kuo A."/>
            <person name="Salamov A."/>
            <person name="Ahrendt S.R."/>
            <person name="Lipzen A."/>
            <person name="Sullivan W."/>
            <person name="Andreopoulos W.B."/>
            <person name="Clum A."/>
            <person name="Lindquist E."/>
            <person name="Daum C."/>
            <person name="Ramamoorthy G.K."/>
            <person name="Gryganskyi A."/>
            <person name="Culley D."/>
            <person name="Magnuson J.K."/>
            <person name="James T.Y."/>
            <person name="O'Malley M.A."/>
            <person name="Stajich J.E."/>
            <person name="Spatafora J.W."/>
            <person name="Visel A."/>
            <person name="Grigoriev I.V."/>
        </authorList>
    </citation>
    <scope>NUCLEOTIDE SEQUENCE [LARGE SCALE GENOMIC DNA]</scope>
    <source>
        <strain evidence="9 10">68-887.2</strain>
    </source>
</reference>
<dbReference type="PANTHER" id="PTHR47338:SF29">
    <property type="entry name" value="ZN(2)-C6 FUNGAL-TYPE DOMAIN-CONTAINING PROTEIN"/>
    <property type="match status" value="1"/>
</dbReference>
<evidence type="ECO:0000313" key="10">
    <source>
        <dbReference type="Proteomes" id="UP000193986"/>
    </source>
</evidence>
<feature type="coiled-coil region" evidence="6">
    <location>
        <begin position="180"/>
        <end position="207"/>
    </location>
</feature>
<evidence type="ECO:0000259" key="8">
    <source>
        <dbReference type="PROSITE" id="PS50048"/>
    </source>
</evidence>
<dbReference type="CDD" id="cd12148">
    <property type="entry name" value="fungal_TF_MHR"/>
    <property type="match status" value="1"/>
</dbReference>
<keyword evidence="3" id="KW-0805">Transcription regulation</keyword>
<evidence type="ECO:0000256" key="3">
    <source>
        <dbReference type="ARBA" id="ARBA00023015"/>
    </source>
</evidence>
<dbReference type="Proteomes" id="UP000193986">
    <property type="component" value="Unassembled WGS sequence"/>
</dbReference>
<dbReference type="InParanoid" id="A0A1Y2BDN9"/>
<feature type="compositionally biased region" description="Low complexity" evidence="7">
    <location>
        <begin position="100"/>
        <end position="111"/>
    </location>
</feature>
<name>A0A1Y2BDN9_9TREE</name>
<organism evidence="9 10">
    <name type="scientific">Naematelia encephala</name>
    <dbReference type="NCBI Taxonomy" id="71784"/>
    <lineage>
        <taxon>Eukaryota</taxon>
        <taxon>Fungi</taxon>
        <taxon>Dikarya</taxon>
        <taxon>Basidiomycota</taxon>
        <taxon>Agaricomycotina</taxon>
        <taxon>Tremellomycetes</taxon>
        <taxon>Tremellales</taxon>
        <taxon>Naemateliaceae</taxon>
        <taxon>Naematelia</taxon>
    </lineage>
</organism>
<dbReference type="CDD" id="cd00067">
    <property type="entry name" value="GAL4"/>
    <property type="match status" value="1"/>
</dbReference>
<dbReference type="SMART" id="SM00066">
    <property type="entry name" value="GAL4"/>
    <property type="match status" value="1"/>
</dbReference>
<gene>
    <name evidence="9" type="ORF">BCR39DRAFT_523110</name>
</gene>
<dbReference type="SUPFAM" id="SSF57701">
    <property type="entry name" value="Zn2/Cys6 DNA-binding domain"/>
    <property type="match status" value="1"/>
</dbReference>
<feature type="region of interest" description="Disordered" evidence="7">
    <location>
        <begin position="1"/>
        <end position="140"/>
    </location>
</feature>
<sequence>MPEMDWKQFDTNLHMNPFGPIPRVDDVQPPVQTTSTHNHPNRRSQSIDEAGGSAPHNRTADSLNFFGPMNTGDDTETALDRIFGSGMESEENPELDPTLASAAAEAAAAAAVEEEEGEGRSGDDSTSHHQPQKRKATSRANMLARGGACEFCKRRKLKCSADLPSCVACVRGGKTCVYAQKKQRSRVRVLEDRLMELEKRLQSKNEQLAGDSSAYISPATSDDARSSMHLLPEDAGFTLSSFDHSDLEPDLMTLAHAAEADGVYGSRRWDTLPPSEIAREIIKAVEGGKGLGERIVAHLLQLYVSPPSIPSRHYAVPPGSLLSRMAAGSPNPPHPALLLSLLTTLLPRSPSLAKHVHEIEPILATASRNHAVAAISLADGRLIDIVAARAIDSFQSFDHALFLVGWADLSSAVSLVWGTGLGKMAGIGERFVGPAPGSDRAERVRTELRARLVARRGVIVAPPNNPKDLGDRIKLLWQVYLLEKMASLAWSFTSVFADEELTTPLPLDEYESVESLRNNTTLDDFLMGKANTGRIDSNLCRQVKACTLYYRTMRLYETPLTPAKLVARTACLISLTRAYMASLPLPQLDPMGPGEMSRDMCKINETWMLLHTTMSQLHARESMTADLAGQQDQAAASFASQIASAEKVLEGVDFIYASGEYNFREYDHTVIGCWYPLGRTLFIQARQFESEGDRIRGPHLRAMAQKLVKALADLGKLSHCALVISQALENIGMGQMTMLGEWLRIDNMDP</sequence>
<dbReference type="PROSITE" id="PS50048">
    <property type="entry name" value="ZN2_CY6_FUNGAL_2"/>
    <property type="match status" value="1"/>
</dbReference>
<keyword evidence="10" id="KW-1185">Reference proteome</keyword>
<feature type="domain" description="Zn(2)-C6 fungal-type" evidence="8">
    <location>
        <begin position="148"/>
        <end position="178"/>
    </location>
</feature>
<feature type="compositionally biased region" description="Basic and acidic residues" evidence="7">
    <location>
        <begin position="118"/>
        <end position="127"/>
    </location>
</feature>
<comment type="caution">
    <text evidence="9">The sequence shown here is derived from an EMBL/GenBank/DDBJ whole genome shotgun (WGS) entry which is preliminary data.</text>
</comment>
<dbReference type="GO" id="GO:0008270">
    <property type="term" value="F:zinc ion binding"/>
    <property type="evidence" value="ECO:0007669"/>
    <property type="project" value="InterPro"/>
</dbReference>
<accession>A0A1Y2BDN9</accession>
<dbReference type="InterPro" id="IPR036864">
    <property type="entry name" value="Zn2-C6_fun-type_DNA-bd_sf"/>
</dbReference>
<dbReference type="InterPro" id="IPR050815">
    <property type="entry name" value="TF_fung"/>
</dbReference>
<proteinExistence type="predicted"/>
<evidence type="ECO:0000256" key="6">
    <source>
        <dbReference type="SAM" id="Coils"/>
    </source>
</evidence>
<keyword evidence="4" id="KW-0804">Transcription</keyword>
<protein>
    <recommendedName>
        <fullName evidence="8">Zn(2)-C6 fungal-type domain-containing protein</fullName>
    </recommendedName>
</protein>
<evidence type="ECO:0000256" key="4">
    <source>
        <dbReference type="ARBA" id="ARBA00023163"/>
    </source>
</evidence>
<dbReference type="PROSITE" id="PS00463">
    <property type="entry name" value="ZN2_CY6_FUNGAL_1"/>
    <property type="match status" value="1"/>
</dbReference>
<dbReference type="AlphaFoldDB" id="A0A1Y2BDN9"/>
<dbReference type="PANTHER" id="PTHR47338">
    <property type="entry name" value="ZN(II)2CYS6 TRANSCRIPTION FACTOR (EUROFUNG)-RELATED"/>
    <property type="match status" value="1"/>
</dbReference>
<evidence type="ECO:0000313" key="9">
    <source>
        <dbReference type="EMBL" id="ORY32607.1"/>
    </source>
</evidence>
<dbReference type="EMBL" id="MCFC01000009">
    <property type="protein sequence ID" value="ORY32607.1"/>
    <property type="molecule type" value="Genomic_DNA"/>
</dbReference>
<evidence type="ECO:0000256" key="2">
    <source>
        <dbReference type="ARBA" id="ARBA00022723"/>
    </source>
</evidence>
<evidence type="ECO:0000256" key="5">
    <source>
        <dbReference type="ARBA" id="ARBA00023242"/>
    </source>
</evidence>
<keyword evidence="2" id="KW-0479">Metal-binding</keyword>